<protein>
    <submittedName>
        <fullName evidence="2">Uncharacterized protein</fullName>
    </submittedName>
</protein>
<accession>A0A0W0WBJ3</accession>
<dbReference type="PATRIC" id="fig|466.6.peg.922"/>
<dbReference type="RefSeq" id="WP_058451674.1">
    <property type="nucleotide sequence ID" value="NZ_CAAAIB010000015.1"/>
</dbReference>
<name>A0A0W0WBJ3_9GAMM</name>
<dbReference type="Proteomes" id="UP000054908">
    <property type="component" value="Unassembled WGS sequence"/>
</dbReference>
<dbReference type="AlphaFoldDB" id="A0A0W0WBJ3"/>
<evidence type="ECO:0000256" key="1">
    <source>
        <dbReference type="SAM" id="Phobius"/>
    </source>
</evidence>
<evidence type="ECO:0000313" key="2">
    <source>
        <dbReference type="EMBL" id="KTD29689.1"/>
    </source>
</evidence>
<sequence length="137" mass="15190">MIDSESKNNKSQLALTPAIVERIVSNQTKDLELREKEIEQAKLTQSNDHEFALASLQAQIQDRADERKHEANNTKYYLGFAMLIIAGLFGLFALAISKGKDQIVMEILKVITYVGAGALGGYTWGARSKKTTNSDNE</sequence>
<feature type="transmembrane region" description="Helical" evidence="1">
    <location>
        <begin position="103"/>
        <end position="124"/>
    </location>
</feature>
<keyword evidence="3" id="KW-1185">Reference proteome</keyword>
<dbReference type="STRING" id="466.Lmac_0864"/>
<proteinExistence type="predicted"/>
<evidence type="ECO:0000313" key="3">
    <source>
        <dbReference type="Proteomes" id="UP000054908"/>
    </source>
</evidence>
<gene>
    <name evidence="2" type="ORF">Lmac_0864</name>
</gene>
<organism evidence="2 3">
    <name type="scientific">Legionella maceachernii</name>
    <dbReference type="NCBI Taxonomy" id="466"/>
    <lineage>
        <taxon>Bacteria</taxon>
        <taxon>Pseudomonadati</taxon>
        <taxon>Pseudomonadota</taxon>
        <taxon>Gammaproteobacteria</taxon>
        <taxon>Legionellales</taxon>
        <taxon>Legionellaceae</taxon>
        <taxon>Legionella</taxon>
    </lineage>
</organism>
<keyword evidence="1" id="KW-0472">Membrane</keyword>
<dbReference type="EMBL" id="LNYL01000022">
    <property type="protein sequence ID" value="KTD29689.1"/>
    <property type="molecule type" value="Genomic_DNA"/>
</dbReference>
<keyword evidence="1" id="KW-1133">Transmembrane helix</keyword>
<feature type="transmembrane region" description="Helical" evidence="1">
    <location>
        <begin position="76"/>
        <end position="97"/>
    </location>
</feature>
<comment type="caution">
    <text evidence="2">The sequence shown here is derived from an EMBL/GenBank/DDBJ whole genome shotgun (WGS) entry which is preliminary data.</text>
</comment>
<keyword evidence="1" id="KW-0812">Transmembrane</keyword>
<reference evidence="2 3" key="1">
    <citation type="submission" date="2015-11" db="EMBL/GenBank/DDBJ databases">
        <title>Genomic analysis of 38 Legionella species identifies large and diverse effector repertoires.</title>
        <authorList>
            <person name="Burstein D."/>
            <person name="Amaro F."/>
            <person name="Zusman T."/>
            <person name="Lifshitz Z."/>
            <person name="Cohen O."/>
            <person name="Gilbert J.A."/>
            <person name="Pupko T."/>
            <person name="Shuman H.A."/>
            <person name="Segal G."/>
        </authorList>
    </citation>
    <scope>NUCLEOTIDE SEQUENCE [LARGE SCALE GENOMIC DNA]</scope>
    <source>
        <strain evidence="2 3">PX-1-G2-E2</strain>
    </source>
</reference>
<dbReference type="OrthoDB" id="9957042at2"/>